<organism evidence="2 3">
    <name type="scientific">Gossypium australe</name>
    <dbReference type="NCBI Taxonomy" id="47621"/>
    <lineage>
        <taxon>Eukaryota</taxon>
        <taxon>Viridiplantae</taxon>
        <taxon>Streptophyta</taxon>
        <taxon>Embryophyta</taxon>
        <taxon>Tracheophyta</taxon>
        <taxon>Spermatophyta</taxon>
        <taxon>Magnoliopsida</taxon>
        <taxon>eudicotyledons</taxon>
        <taxon>Gunneridae</taxon>
        <taxon>Pentapetalae</taxon>
        <taxon>rosids</taxon>
        <taxon>malvids</taxon>
        <taxon>Malvales</taxon>
        <taxon>Malvaceae</taxon>
        <taxon>Malvoideae</taxon>
        <taxon>Gossypium</taxon>
    </lineage>
</organism>
<dbReference type="OrthoDB" id="111931at2759"/>
<dbReference type="AlphaFoldDB" id="A0A5B6WH41"/>
<sequence>MRQRRWLELLKDYELIIDYHLGKANVVADALSRNSLYALRALNTKLALFDDCSIVSELKARQICLPKNSELIRKILNVAHSSHLSIHLGSTKMYNDLIQFYWWYGMKLDISKFVLKCLVCQQVKAEHQVLSGLLQPIMAPEWKWDRVTMDFVSGLPLFLRKNDEIWVVVDRLTKSAHFILVRTDFSLHKLAELYISYIV</sequence>
<dbReference type="InterPro" id="IPR041588">
    <property type="entry name" value="Integrase_H2C2"/>
</dbReference>
<name>A0A5B6WH41_9ROSI</name>
<dbReference type="EMBL" id="SMMG02000003">
    <property type="protein sequence ID" value="KAA3480516.1"/>
    <property type="molecule type" value="Genomic_DNA"/>
</dbReference>
<evidence type="ECO:0000313" key="2">
    <source>
        <dbReference type="EMBL" id="KAA3480516.1"/>
    </source>
</evidence>
<dbReference type="Gene3D" id="1.10.340.70">
    <property type="match status" value="1"/>
</dbReference>
<evidence type="ECO:0000313" key="3">
    <source>
        <dbReference type="Proteomes" id="UP000325315"/>
    </source>
</evidence>
<keyword evidence="3" id="KW-1185">Reference proteome</keyword>
<proteinExistence type="predicted"/>
<reference evidence="2" key="1">
    <citation type="submission" date="2019-08" db="EMBL/GenBank/DDBJ databases">
        <authorList>
            <person name="Liu F."/>
        </authorList>
    </citation>
    <scope>NUCLEOTIDE SEQUENCE [LARGE SCALE GENOMIC DNA]</scope>
    <source>
        <strain evidence="2">PA1801</strain>
        <tissue evidence="2">Leaf</tissue>
    </source>
</reference>
<accession>A0A5B6WH41</accession>
<comment type="caution">
    <text evidence="2">The sequence shown here is derived from an EMBL/GenBank/DDBJ whole genome shotgun (WGS) entry which is preliminary data.</text>
</comment>
<protein>
    <submittedName>
        <fullName evidence="2">Integrase</fullName>
    </submittedName>
</protein>
<dbReference type="Proteomes" id="UP000325315">
    <property type="component" value="Unassembled WGS sequence"/>
</dbReference>
<gene>
    <name evidence="2" type="ORF">EPI10_020939</name>
</gene>
<dbReference type="Pfam" id="PF17921">
    <property type="entry name" value="Integrase_H2C2"/>
    <property type="match status" value="1"/>
</dbReference>
<dbReference type="PANTHER" id="PTHR45835">
    <property type="entry name" value="YALI0A06105P"/>
    <property type="match status" value="1"/>
</dbReference>
<dbReference type="PANTHER" id="PTHR45835:SF87">
    <property type="entry name" value="RNA-DIRECTED DNA POLYMERASE"/>
    <property type="match status" value="1"/>
</dbReference>
<evidence type="ECO:0000259" key="1">
    <source>
        <dbReference type="Pfam" id="PF17921"/>
    </source>
</evidence>
<feature type="domain" description="Integrase zinc-binding" evidence="1">
    <location>
        <begin position="68"/>
        <end position="125"/>
    </location>
</feature>